<evidence type="ECO:0000256" key="1">
    <source>
        <dbReference type="SAM" id="MobiDB-lite"/>
    </source>
</evidence>
<feature type="compositionally biased region" description="Basic and acidic residues" evidence="1">
    <location>
        <begin position="140"/>
        <end position="157"/>
    </location>
</feature>
<evidence type="ECO:0000256" key="3">
    <source>
        <dbReference type="SAM" id="SignalP"/>
    </source>
</evidence>
<feature type="signal peptide" evidence="3">
    <location>
        <begin position="1"/>
        <end position="20"/>
    </location>
</feature>
<dbReference type="AlphaFoldDB" id="A0A8K0JI21"/>
<feature type="region of interest" description="Disordered" evidence="1">
    <location>
        <begin position="136"/>
        <end position="171"/>
    </location>
</feature>
<feature type="transmembrane region" description="Helical" evidence="2">
    <location>
        <begin position="249"/>
        <end position="273"/>
    </location>
</feature>
<reference evidence="4" key="1">
    <citation type="submission" date="2020-04" db="EMBL/GenBank/DDBJ databases">
        <title>Analysis of mating type loci in Filobasidium floriforme.</title>
        <authorList>
            <person name="Nowrousian M."/>
        </authorList>
    </citation>
    <scope>NUCLEOTIDE SEQUENCE</scope>
    <source>
        <strain evidence="4">CBS 6242</strain>
    </source>
</reference>
<dbReference type="Proteomes" id="UP000812966">
    <property type="component" value="Unassembled WGS sequence"/>
</dbReference>
<feature type="region of interest" description="Disordered" evidence="1">
    <location>
        <begin position="302"/>
        <end position="321"/>
    </location>
</feature>
<evidence type="ECO:0000313" key="5">
    <source>
        <dbReference type="Proteomes" id="UP000812966"/>
    </source>
</evidence>
<accession>A0A8K0JI21</accession>
<keyword evidence="3" id="KW-0732">Signal</keyword>
<keyword evidence="2" id="KW-1133">Transmembrane helix</keyword>
<sequence length="321" mass="35966">MKLTSTILLASAAFTATTTAFPLLTTRHINLDALLGFSSDPQAGFDERTHGKVWVNGKGPGREYAKGYGLVPGSKEKEVDEGWLRWMDKEMSGDREREGSWAAIWEVIVGGTEDDKHLVAIPGHEHGFKYQAVPFGGTRTPHEPHPHPHHDHHDRPYPHPHHNGPHSHSDVTDEDLETMLVAAGVHPKFGEHPPYKHGRLEPGFGPGRGRGRGGRHHHRLMNGSGERRPRCFVGRFLEALSHLKPHETFLITFTLVLGFLSILKLLVVLVVLVKRSHQYANEVEGGGFPGAEFRSRRERERLPGYEEVANGEEEAEKREKE</sequence>
<proteinExistence type="predicted"/>
<gene>
    <name evidence="4" type="ORF">FFLO_06020</name>
</gene>
<dbReference type="EMBL" id="JABELV010000173">
    <property type="protein sequence ID" value="KAG7528656.1"/>
    <property type="molecule type" value="Genomic_DNA"/>
</dbReference>
<keyword evidence="5" id="KW-1185">Reference proteome</keyword>
<name>A0A8K0JI21_9TREE</name>
<keyword evidence="2" id="KW-0472">Membrane</keyword>
<keyword evidence="2" id="KW-0812">Transmembrane</keyword>
<protein>
    <submittedName>
        <fullName evidence="4">Uncharacterized protein</fullName>
    </submittedName>
</protein>
<evidence type="ECO:0000313" key="4">
    <source>
        <dbReference type="EMBL" id="KAG7528656.1"/>
    </source>
</evidence>
<feature type="chain" id="PRO_5035465136" evidence="3">
    <location>
        <begin position="21"/>
        <end position="321"/>
    </location>
</feature>
<comment type="caution">
    <text evidence="4">The sequence shown here is derived from an EMBL/GenBank/DDBJ whole genome shotgun (WGS) entry which is preliminary data.</text>
</comment>
<evidence type="ECO:0000256" key="2">
    <source>
        <dbReference type="SAM" id="Phobius"/>
    </source>
</evidence>
<organism evidence="4 5">
    <name type="scientific">Filobasidium floriforme</name>
    <dbReference type="NCBI Taxonomy" id="5210"/>
    <lineage>
        <taxon>Eukaryota</taxon>
        <taxon>Fungi</taxon>
        <taxon>Dikarya</taxon>
        <taxon>Basidiomycota</taxon>
        <taxon>Agaricomycotina</taxon>
        <taxon>Tremellomycetes</taxon>
        <taxon>Filobasidiales</taxon>
        <taxon>Filobasidiaceae</taxon>
        <taxon>Filobasidium</taxon>
    </lineage>
</organism>